<dbReference type="InterPro" id="IPR039422">
    <property type="entry name" value="MarR/SlyA-like"/>
</dbReference>
<dbReference type="Proteomes" id="UP000541470">
    <property type="component" value="Unassembled WGS sequence"/>
</dbReference>
<feature type="domain" description="HTH marR-type" evidence="1">
    <location>
        <begin position="8"/>
        <end position="152"/>
    </location>
</feature>
<dbReference type="InterPro" id="IPR036390">
    <property type="entry name" value="WH_DNA-bd_sf"/>
</dbReference>
<reference evidence="2 3" key="1">
    <citation type="submission" date="2020-04" db="EMBL/GenBank/DDBJ databases">
        <title>Rhizobium sp. S-51 isolated from soil.</title>
        <authorList>
            <person name="Dahal R.H."/>
        </authorList>
    </citation>
    <scope>NUCLEOTIDE SEQUENCE [LARGE SCALE GENOMIC DNA]</scope>
    <source>
        <strain evidence="2 3">S-51</strain>
    </source>
</reference>
<protein>
    <submittedName>
        <fullName evidence="2">Winged helix-turn-helix transcriptional regulator</fullName>
    </submittedName>
</protein>
<dbReference type="InterPro" id="IPR036388">
    <property type="entry name" value="WH-like_DNA-bd_sf"/>
</dbReference>
<keyword evidence="3" id="KW-1185">Reference proteome</keyword>
<dbReference type="AlphaFoldDB" id="A0A7Y0ATA9"/>
<accession>A0A7Y0ATA9</accession>
<dbReference type="Pfam" id="PF01047">
    <property type="entry name" value="MarR"/>
    <property type="match status" value="1"/>
</dbReference>
<dbReference type="InterPro" id="IPR000835">
    <property type="entry name" value="HTH_MarR-typ"/>
</dbReference>
<comment type="caution">
    <text evidence="2">The sequence shown here is derived from an EMBL/GenBank/DDBJ whole genome shotgun (WGS) entry which is preliminary data.</text>
</comment>
<sequence length="152" mass="17400">MGHRFEIDDFLPYRLNRAAERLSAHFMRFSGDGDEISWAEWQVLWSLGEKVHSTAKAISGHSGLTKTKISRAVKALEERRWLERSRDSHDRRFEQLSLTRSGAEHYAILKARAGDYQTWLDGTLDLPYLKALDDGLSGVETLMAARVPPERD</sequence>
<evidence type="ECO:0000259" key="1">
    <source>
        <dbReference type="PROSITE" id="PS50995"/>
    </source>
</evidence>
<dbReference type="PANTHER" id="PTHR33164">
    <property type="entry name" value="TRANSCRIPTIONAL REGULATOR, MARR FAMILY"/>
    <property type="match status" value="1"/>
</dbReference>
<dbReference type="PROSITE" id="PS50995">
    <property type="entry name" value="HTH_MARR_2"/>
    <property type="match status" value="1"/>
</dbReference>
<dbReference type="GO" id="GO:0006950">
    <property type="term" value="P:response to stress"/>
    <property type="evidence" value="ECO:0007669"/>
    <property type="project" value="TreeGrafter"/>
</dbReference>
<name>A0A7Y0ATA9_9HYPH</name>
<dbReference type="SMART" id="SM00347">
    <property type="entry name" value="HTH_MARR"/>
    <property type="match status" value="1"/>
</dbReference>
<proteinExistence type="predicted"/>
<gene>
    <name evidence="2" type="ORF">HHL25_03150</name>
</gene>
<dbReference type="Gene3D" id="1.10.10.10">
    <property type="entry name" value="Winged helix-like DNA-binding domain superfamily/Winged helix DNA-binding domain"/>
    <property type="match status" value="1"/>
</dbReference>
<organism evidence="2 3">
    <name type="scientific">Rhizobium terricola</name>
    <dbReference type="NCBI Taxonomy" id="2728849"/>
    <lineage>
        <taxon>Bacteria</taxon>
        <taxon>Pseudomonadati</taxon>
        <taxon>Pseudomonadota</taxon>
        <taxon>Alphaproteobacteria</taxon>
        <taxon>Hyphomicrobiales</taxon>
        <taxon>Rhizobiaceae</taxon>
        <taxon>Rhizobium/Agrobacterium group</taxon>
        <taxon>Rhizobium</taxon>
    </lineage>
</organism>
<dbReference type="SUPFAM" id="SSF46785">
    <property type="entry name" value="Winged helix' DNA-binding domain"/>
    <property type="match status" value="1"/>
</dbReference>
<dbReference type="EMBL" id="JABBGK010000001">
    <property type="protein sequence ID" value="NML73117.1"/>
    <property type="molecule type" value="Genomic_DNA"/>
</dbReference>
<dbReference type="PANTHER" id="PTHR33164:SF43">
    <property type="entry name" value="HTH-TYPE TRANSCRIPTIONAL REPRESSOR YETL"/>
    <property type="match status" value="1"/>
</dbReference>
<evidence type="ECO:0000313" key="2">
    <source>
        <dbReference type="EMBL" id="NML73117.1"/>
    </source>
</evidence>
<evidence type="ECO:0000313" key="3">
    <source>
        <dbReference type="Proteomes" id="UP000541470"/>
    </source>
</evidence>
<dbReference type="GO" id="GO:0003700">
    <property type="term" value="F:DNA-binding transcription factor activity"/>
    <property type="evidence" value="ECO:0007669"/>
    <property type="project" value="InterPro"/>
</dbReference>